<evidence type="ECO:0000313" key="2">
    <source>
        <dbReference type="EMBL" id="GFT61065.1"/>
    </source>
</evidence>
<evidence type="ECO:0000256" key="1">
    <source>
        <dbReference type="SAM" id="MobiDB-lite"/>
    </source>
</evidence>
<dbReference type="AlphaFoldDB" id="A0A8X6PDN1"/>
<feature type="region of interest" description="Disordered" evidence="1">
    <location>
        <begin position="94"/>
        <end position="145"/>
    </location>
</feature>
<name>A0A8X6PDN1_NEPPI</name>
<protein>
    <submittedName>
        <fullName evidence="2">Uncharacterized protein</fullName>
    </submittedName>
</protein>
<feature type="compositionally biased region" description="Basic and acidic residues" evidence="1">
    <location>
        <begin position="132"/>
        <end position="145"/>
    </location>
</feature>
<gene>
    <name evidence="2" type="ORF">NPIL_347731</name>
</gene>
<dbReference type="OrthoDB" id="6433784at2759"/>
<proteinExistence type="predicted"/>
<dbReference type="Proteomes" id="UP000887013">
    <property type="component" value="Unassembled WGS sequence"/>
</dbReference>
<dbReference type="EMBL" id="BMAW01067699">
    <property type="protein sequence ID" value="GFT61065.1"/>
    <property type="molecule type" value="Genomic_DNA"/>
</dbReference>
<reference evidence="2" key="1">
    <citation type="submission" date="2020-08" db="EMBL/GenBank/DDBJ databases">
        <title>Multicomponent nature underlies the extraordinary mechanical properties of spider dragline silk.</title>
        <authorList>
            <person name="Kono N."/>
            <person name="Nakamura H."/>
            <person name="Mori M."/>
            <person name="Yoshida Y."/>
            <person name="Ohtoshi R."/>
            <person name="Malay A.D."/>
            <person name="Moran D.A.P."/>
            <person name="Tomita M."/>
            <person name="Numata K."/>
            <person name="Arakawa K."/>
        </authorList>
    </citation>
    <scope>NUCLEOTIDE SEQUENCE</scope>
</reference>
<accession>A0A8X6PDN1</accession>
<sequence length="145" mass="16801">FLQELPSSGISDIDSLDSKLLSRREKYRQRIRDNLRNRFRSEYLEQLRQHALKRDVLQKLCVGDVVLEEDINNGIFLRPIQRLFPLEISQSEDDPLPGRDLIHKQAFQKQSAYPAAGPERPSQDAASSNVPRTERVIKPPQRLDL</sequence>
<comment type="caution">
    <text evidence="2">The sequence shown here is derived from an EMBL/GenBank/DDBJ whole genome shotgun (WGS) entry which is preliminary data.</text>
</comment>
<feature type="non-terminal residue" evidence="2">
    <location>
        <position position="1"/>
    </location>
</feature>
<keyword evidence="3" id="KW-1185">Reference proteome</keyword>
<evidence type="ECO:0000313" key="3">
    <source>
        <dbReference type="Proteomes" id="UP000887013"/>
    </source>
</evidence>
<organism evidence="2 3">
    <name type="scientific">Nephila pilipes</name>
    <name type="common">Giant wood spider</name>
    <name type="synonym">Nephila maculata</name>
    <dbReference type="NCBI Taxonomy" id="299642"/>
    <lineage>
        <taxon>Eukaryota</taxon>
        <taxon>Metazoa</taxon>
        <taxon>Ecdysozoa</taxon>
        <taxon>Arthropoda</taxon>
        <taxon>Chelicerata</taxon>
        <taxon>Arachnida</taxon>
        <taxon>Araneae</taxon>
        <taxon>Araneomorphae</taxon>
        <taxon>Entelegynae</taxon>
        <taxon>Araneoidea</taxon>
        <taxon>Nephilidae</taxon>
        <taxon>Nephila</taxon>
    </lineage>
</organism>